<feature type="transmembrane region" description="Helical" evidence="2">
    <location>
        <begin position="21"/>
        <end position="42"/>
    </location>
</feature>
<dbReference type="Gene3D" id="3.40.50.1820">
    <property type="entry name" value="alpha/beta hydrolase"/>
    <property type="match status" value="1"/>
</dbReference>
<dbReference type="RefSeq" id="WP_172828987.1">
    <property type="nucleotide sequence ID" value="NZ_LT629776.1"/>
</dbReference>
<evidence type="ECO:0000313" key="4">
    <source>
        <dbReference type="EMBL" id="SDR98307.1"/>
    </source>
</evidence>
<dbReference type="Pfam" id="PF20434">
    <property type="entry name" value="BD-FAE"/>
    <property type="match status" value="1"/>
</dbReference>
<dbReference type="eggNOG" id="COG3509">
    <property type="taxonomic scope" value="Bacteria"/>
</dbReference>
<evidence type="ECO:0000256" key="1">
    <source>
        <dbReference type="ARBA" id="ARBA00022729"/>
    </source>
</evidence>
<protein>
    <submittedName>
        <fullName evidence="4">Polyhydroxybutyrate depolymerase</fullName>
    </submittedName>
</protein>
<feature type="domain" description="BD-FAE-like" evidence="3">
    <location>
        <begin position="80"/>
        <end position="184"/>
    </location>
</feature>
<dbReference type="InterPro" id="IPR049492">
    <property type="entry name" value="BD-FAE-like_dom"/>
</dbReference>
<proteinExistence type="predicted"/>
<evidence type="ECO:0000313" key="5">
    <source>
        <dbReference type="Proteomes" id="UP000185663"/>
    </source>
</evidence>
<dbReference type="AlphaFoldDB" id="A0A1H1NHA0"/>
<evidence type="ECO:0000259" key="3">
    <source>
        <dbReference type="Pfam" id="PF20434"/>
    </source>
</evidence>
<keyword evidence="2" id="KW-0812">Transmembrane</keyword>
<dbReference type="InterPro" id="IPR029058">
    <property type="entry name" value="AB_hydrolase_fold"/>
</dbReference>
<gene>
    <name evidence="4" type="ORF">SAMN04489860_0533</name>
</gene>
<reference evidence="4 5" key="1">
    <citation type="submission" date="2016-10" db="EMBL/GenBank/DDBJ databases">
        <authorList>
            <person name="de Groot N.N."/>
        </authorList>
    </citation>
    <scope>NUCLEOTIDE SEQUENCE [LARGE SCALE GENOMIC DNA]</scope>
    <source>
        <strain evidence="4 5">DSM 22126</strain>
    </source>
</reference>
<dbReference type="PANTHER" id="PTHR43037">
    <property type="entry name" value="UNNAMED PRODUCT-RELATED"/>
    <property type="match status" value="1"/>
</dbReference>
<keyword evidence="5" id="KW-1185">Reference proteome</keyword>
<sequence length="325" mass="33680">MSNEADASTRPRSRARRIWTWILGVLAVLIVLVAGAAFWFLWTPSVDEPDLAADVGPGSVAVDGTDRDYLAVTPEDLPDGAPLLIWYSGSGEDAAGARESTGYRFDELAVEDGFAVAYPEGYENTFNDCRAEGDYPSQTEDVDDVAFTLALIDQMAADHGIDTDQVYVGGYSNGGHMAMRMAAEAPDAVAGTATVAATTPVEDNWDCAGPSEPVPAMFVTGTDDGVNPYEGGTIRAGGGDAGEAMSAVDGAAYWAGLNGATGPTETAVSDDVTELAWTGDAPVVLDTVDGGGHTVPNPNARAIRALGSTSDWDAPAAIVEFFGLA</sequence>
<dbReference type="PANTHER" id="PTHR43037:SF1">
    <property type="entry name" value="BLL1128 PROTEIN"/>
    <property type="match status" value="1"/>
</dbReference>
<organism evidence="4 5">
    <name type="scientific">Paraoerskovia marina</name>
    <dbReference type="NCBI Taxonomy" id="545619"/>
    <lineage>
        <taxon>Bacteria</taxon>
        <taxon>Bacillati</taxon>
        <taxon>Actinomycetota</taxon>
        <taxon>Actinomycetes</taxon>
        <taxon>Micrococcales</taxon>
        <taxon>Cellulomonadaceae</taxon>
        <taxon>Paraoerskovia</taxon>
    </lineage>
</organism>
<keyword evidence="2" id="KW-1133">Transmembrane helix</keyword>
<accession>A0A1H1NHA0</accession>
<dbReference type="SUPFAM" id="SSF53474">
    <property type="entry name" value="alpha/beta-Hydrolases"/>
    <property type="match status" value="1"/>
</dbReference>
<name>A0A1H1NHA0_9CELL</name>
<evidence type="ECO:0000256" key="2">
    <source>
        <dbReference type="SAM" id="Phobius"/>
    </source>
</evidence>
<keyword evidence="2" id="KW-0472">Membrane</keyword>
<dbReference type="InterPro" id="IPR050955">
    <property type="entry name" value="Plant_Biomass_Hydrol_Est"/>
</dbReference>
<dbReference type="EMBL" id="LT629776">
    <property type="protein sequence ID" value="SDR98307.1"/>
    <property type="molecule type" value="Genomic_DNA"/>
</dbReference>
<keyword evidence="1" id="KW-0732">Signal</keyword>
<dbReference type="Proteomes" id="UP000185663">
    <property type="component" value="Chromosome I"/>
</dbReference>